<dbReference type="SUPFAM" id="SSF53254">
    <property type="entry name" value="Phosphoglycerate mutase-like"/>
    <property type="match status" value="1"/>
</dbReference>
<dbReference type="Gene3D" id="3.40.50.1240">
    <property type="entry name" value="Phosphoglycerate mutase-like"/>
    <property type="match status" value="1"/>
</dbReference>
<keyword evidence="2" id="KW-1185">Reference proteome</keyword>
<sequence>MPSAAREPRVLPDGTPVTTVHVVRHGEVENPAGVLYGRLPGYRLSARGHEMARAVAGSLTEHDLTHVVASPLERAQETAAPIAAAHDLPVGTDERLLESTNHFEGLTVGRGDGALWRARHWAAYVNPFTPSWGEPYREVAARMRAALDDVRAQAEGHEAVMVSHQLPVWILRRSIDGRRLWHHPRRRECSLASVTSVLFHGAYPVRVFYDEPAAHLLPGALDVTGTSTGVIEE</sequence>
<evidence type="ECO:0000313" key="2">
    <source>
        <dbReference type="Proteomes" id="UP001589613"/>
    </source>
</evidence>
<dbReference type="EMBL" id="JBHMAX010000012">
    <property type="protein sequence ID" value="MFB9731484.1"/>
    <property type="molecule type" value="Genomic_DNA"/>
</dbReference>
<dbReference type="RefSeq" id="WP_141336962.1">
    <property type="nucleotide sequence ID" value="NZ_JBHMAX010000012.1"/>
</dbReference>
<dbReference type="CDD" id="cd07067">
    <property type="entry name" value="HP_PGM_like"/>
    <property type="match status" value="1"/>
</dbReference>
<reference evidence="1 2" key="1">
    <citation type="submission" date="2024-09" db="EMBL/GenBank/DDBJ databases">
        <authorList>
            <person name="Sun Q."/>
            <person name="Mori K."/>
        </authorList>
    </citation>
    <scope>NUCLEOTIDE SEQUENCE [LARGE SCALE GENOMIC DNA]</scope>
    <source>
        <strain evidence="1 2">JCM 12763</strain>
    </source>
</reference>
<proteinExistence type="predicted"/>
<evidence type="ECO:0000313" key="1">
    <source>
        <dbReference type="EMBL" id="MFB9731484.1"/>
    </source>
</evidence>
<gene>
    <name evidence="1" type="ORF">ACFFN0_05465</name>
</gene>
<dbReference type="PANTHER" id="PTHR48100:SF51">
    <property type="entry name" value="PHOSPHOGLYCERATE MUTASE"/>
    <property type="match status" value="1"/>
</dbReference>
<dbReference type="InterPro" id="IPR029033">
    <property type="entry name" value="His_PPase_superfam"/>
</dbReference>
<dbReference type="PANTHER" id="PTHR48100">
    <property type="entry name" value="BROAD-SPECIFICITY PHOSPHATASE YOR283W-RELATED"/>
    <property type="match status" value="1"/>
</dbReference>
<comment type="caution">
    <text evidence="1">The sequence shown here is derived from an EMBL/GenBank/DDBJ whole genome shotgun (WGS) entry which is preliminary data.</text>
</comment>
<dbReference type="Pfam" id="PF00300">
    <property type="entry name" value="His_Phos_1"/>
    <property type="match status" value="1"/>
</dbReference>
<protein>
    <submittedName>
        <fullName evidence="1">Histidine phosphatase family protein</fullName>
    </submittedName>
</protein>
<name>A0ABV5V0Z9_9MICO</name>
<organism evidence="1 2">
    <name type="scientific">Ornithinimicrobium kibberense</name>
    <dbReference type="NCBI Taxonomy" id="282060"/>
    <lineage>
        <taxon>Bacteria</taxon>
        <taxon>Bacillati</taxon>
        <taxon>Actinomycetota</taxon>
        <taxon>Actinomycetes</taxon>
        <taxon>Micrococcales</taxon>
        <taxon>Ornithinimicrobiaceae</taxon>
        <taxon>Ornithinimicrobium</taxon>
    </lineage>
</organism>
<dbReference type="SMART" id="SM00855">
    <property type="entry name" value="PGAM"/>
    <property type="match status" value="1"/>
</dbReference>
<dbReference type="InterPro" id="IPR013078">
    <property type="entry name" value="His_Pase_superF_clade-1"/>
</dbReference>
<dbReference type="Proteomes" id="UP001589613">
    <property type="component" value="Unassembled WGS sequence"/>
</dbReference>
<accession>A0ABV5V0Z9</accession>
<dbReference type="InterPro" id="IPR050275">
    <property type="entry name" value="PGM_Phosphatase"/>
</dbReference>